<dbReference type="InterPro" id="IPR002293">
    <property type="entry name" value="AA/rel_permease1"/>
</dbReference>
<dbReference type="PANTHER" id="PTHR11785:SF512">
    <property type="entry name" value="SOBREMESA, ISOFORM B"/>
    <property type="match status" value="1"/>
</dbReference>
<keyword evidence="7" id="KW-1185">Reference proteome</keyword>
<organism evidence="6 7">
    <name type="scientific">Faecalibacter macacae</name>
    <dbReference type="NCBI Taxonomy" id="1859289"/>
    <lineage>
        <taxon>Bacteria</taxon>
        <taxon>Pseudomonadati</taxon>
        <taxon>Bacteroidota</taxon>
        <taxon>Flavobacteriia</taxon>
        <taxon>Flavobacteriales</taxon>
        <taxon>Weeksellaceae</taxon>
        <taxon>Faecalibacter</taxon>
    </lineage>
</organism>
<dbReference type="Gene3D" id="1.20.1740.10">
    <property type="entry name" value="Amino acid/polyamine transporter I"/>
    <property type="match status" value="1"/>
</dbReference>
<keyword evidence="2 5" id="KW-0812">Transmembrane</keyword>
<evidence type="ECO:0000313" key="6">
    <source>
        <dbReference type="EMBL" id="RLZ12595.1"/>
    </source>
</evidence>
<evidence type="ECO:0000256" key="5">
    <source>
        <dbReference type="SAM" id="Phobius"/>
    </source>
</evidence>
<dbReference type="EMBL" id="RDOJ01000001">
    <property type="protein sequence ID" value="RLZ12595.1"/>
    <property type="molecule type" value="Genomic_DNA"/>
</dbReference>
<keyword evidence="3 5" id="KW-1133">Transmembrane helix</keyword>
<protein>
    <submittedName>
        <fullName evidence="6">Amino acid permease</fullName>
    </submittedName>
</protein>
<keyword evidence="4 5" id="KW-0472">Membrane</keyword>
<feature type="transmembrane region" description="Helical" evidence="5">
    <location>
        <begin position="344"/>
        <end position="366"/>
    </location>
</feature>
<evidence type="ECO:0000256" key="4">
    <source>
        <dbReference type="ARBA" id="ARBA00023136"/>
    </source>
</evidence>
<feature type="transmembrane region" description="Helical" evidence="5">
    <location>
        <begin position="12"/>
        <end position="33"/>
    </location>
</feature>
<dbReference type="PIRSF" id="PIRSF006060">
    <property type="entry name" value="AA_transporter"/>
    <property type="match status" value="1"/>
</dbReference>
<accession>A0A3L9MIR1</accession>
<feature type="transmembrane region" description="Helical" evidence="5">
    <location>
        <begin position="320"/>
        <end position="338"/>
    </location>
</feature>
<dbReference type="InterPro" id="IPR050598">
    <property type="entry name" value="AminoAcid_Transporter"/>
</dbReference>
<comment type="subcellular location">
    <subcellularLocation>
        <location evidence="1">Membrane</location>
        <topology evidence="1">Multi-pass membrane protein</topology>
    </subcellularLocation>
</comment>
<feature type="transmembrane region" description="Helical" evidence="5">
    <location>
        <begin position="378"/>
        <end position="399"/>
    </location>
</feature>
<comment type="caution">
    <text evidence="6">The sequence shown here is derived from an EMBL/GenBank/DDBJ whole genome shotgun (WGS) entry which is preliminary data.</text>
</comment>
<evidence type="ECO:0000256" key="3">
    <source>
        <dbReference type="ARBA" id="ARBA00022989"/>
    </source>
</evidence>
<feature type="transmembrane region" description="Helical" evidence="5">
    <location>
        <begin position="225"/>
        <end position="245"/>
    </location>
</feature>
<dbReference type="AlphaFoldDB" id="A0A3L9MIR1"/>
<feature type="transmembrane region" description="Helical" evidence="5">
    <location>
        <begin position="186"/>
        <end position="205"/>
    </location>
</feature>
<feature type="transmembrane region" description="Helical" evidence="5">
    <location>
        <begin position="123"/>
        <end position="141"/>
    </location>
</feature>
<evidence type="ECO:0000313" key="7">
    <source>
        <dbReference type="Proteomes" id="UP000275348"/>
    </source>
</evidence>
<feature type="transmembrane region" description="Helical" evidence="5">
    <location>
        <begin position="405"/>
        <end position="422"/>
    </location>
</feature>
<feature type="transmembrane region" description="Helical" evidence="5">
    <location>
        <begin position="275"/>
        <end position="294"/>
    </location>
</feature>
<dbReference type="OrthoDB" id="9806937at2"/>
<evidence type="ECO:0000256" key="2">
    <source>
        <dbReference type="ARBA" id="ARBA00022692"/>
    </source>
</evidence>
<dbReference type="GO" id="GO:0015179">
    <property type="term" value="F:L-amino acid transmembrane transporter activity"/>
    <property type="evidence" value="ECO:0007669"/>
    <property type="project" value="TreeGrafter"/>
</dbReference>
<sequence>MGKLKIGWKTATALVVSNMIGTGVFTSLGYQIADLKNTYSILLLWLIGGFLALIGAFIYSELASKFKESGGDYIYLSRTYHPVLGYLSSWVSLFVGFSAPISLAALAMIKYLNVYGLDLGKEFAIGIILVVAIFQSYSLNLSSKFQNVFTVLKVVFILLLIGLGLYFVPSIEPNAIVLDSSWQNEIILPAFATSLVYVTFAYTGWNSASYIVGEIEKPKVNLPKALFIGVIFVTISYILLNFVFLKHASSASLSLQEDVANIAFVNVLGPNGVKWVSLFIALQLIATISGYLWIGSRLTQATAKENKLWSFMAPANKNGIPLRAIWVHTAISIGLIFTGDFEVIFTYTSFVLQILATLAISTAFFIKQDQLKIIKSKFFYVLPAIFLAFSLYICYFVLMQKTKESLFGLGIIVLGLILFVFDKRIRLEKPDK</sequence>
<feature type="transmembrane region" description="Helical" evidence="5">
    <location>
        <begin position="83"/>
        <end position="111"/>
    </location>
</feature>
<dbReference type="Pfam" id="PF13520">
    <property type="entry name" value="AA_permease_2"/>
    <property type="match status" value="1"/>
</dbReference>
<reference evidence="6 7" key="1">
    <citation type="submission" date="2018-10" db="EMBL/GenBank/DDBJ databases">
        <authorList>
            <person name="Chen X."/>
        </authorList>
    </citation>
    <scope>NUCLEOTIDE SEQUENCE [LARGE SCALE GENOMIC DNA]</scope>
    <source>
        <strain evidence="6 7">YIM 102668</strain>
    </source>
</reference>
<proteinExistence type="predicted"/>
<feature type="transmembrane region" description="Helical" evidence="5">
    <location>
        <begin position="39"/>
        <end position="62"/>
    </location>
</feature>
<dbReference type="PANTHER" id="PTHR11785">
    <property type="entry name" value="AMINO ACID TRANSPORTER"/>
    <property type="match status" value="1"/>
</dbReference>
<name>A0A3L9MIR1_9FLAO</name>
<gene>
    <name evidence="6" type="ORF">EAH69_00070</name>
</gene>
<feature type="transmembrane region" description="Helical" evidence="5">
    <location>
        <begin position="148"/>
        <end position="166"/>
    </location>
</feature>
<dbReference type="GO" id="GO:0016020">
    <property type="term" value="C:membrane"/>
    <property type="evidence" value="ECO:0007669"/>
    <property type="project" value="UniProtKB-SubCell"/>
</dbReference>
<evidence type="ECO:0000256" key="1">
    <source>
        <dbReference type="ARBA" id="ARBA00004141"/>
    </source>
</evidence>
<dbReference type="Proteomes" id="UP000275348">
    <property type="component" value="Unassembled WGS sequence"/>
</dbReference>